<dbReference type="AlphaFoldDB" id="A0A7C2C072"/>
<gene>
    <name evidence="1" type="ORF">ENP73_02940</name>
</gene>
<dbReference type="InterPro" id="IPR036390">
    <property type="entry name" value="WH_DNA-bd_sf"/>
</dbReference>
<dbReference type="InterPro" id="IPR036388">
    <property type="entry name" value="WH-like_DNA-bd_sf"/>
</dbReference>
<proteinExistence type="predicted"/>
<reference evidence="1" key="1">
    <citation type="journal article" date="2020" name="mSystems">
        <title>Genome- and Community-Level Interaction Insights into Carbon Utilization and Element Cycling Functions of Hydrothermarchaeota in Hydrothermal Sediment.</title>
        <authorList>
            <person name="Zhou Z."/>
            <person name="Liu Y."/>
            <person name="Xu W."/>
            <person name="Pan J."/>
            <person name="Luo Z.H."/>
            <person name="Li M."/>
        </authorList>
    </citation>
    <scope>NUCLEOTIDE SEQUENCE [LARGE SCALE GENOMIC DNA]</scope>
    <source>
        <strain evidence="1">SpSt-246</strain>
    </source>
</reference>
<protein>
    <recommendedName>
        <fullName evidence="2">ArsR family transcriptional regulator</fullName>
    </recommendedName>
</protein>
<dbReference type="EMBL" id="DSKL01000124">
    <property type="protein sequence ID" value="HEH81962.1"/>
    <property type="molecule type" value="Genomic_DNA"/>
</dbReference>
<dbReference type="Pfam" id="PF12840">
    <property type="entry name" value="HTH_20"/>
    <property type="match status" value="1"/>
</dbReference>
<dbReference type="Gene3D" id="1.10.10.10">
    <property type="entry name" value="Winged helix-like DNA-binding domain superfamily/Winged helix DNA-binding domain"/>
    <property type="match status" value="1"/>
</dbReference>
<comment type="caution">
    <text evidence="1">The sequence shown here is derived from an EMBL/GenBank/DDBJ whole genome shotgun (WGS) entry which is preliminary data.</text>
</comment>
<accession>A0A7C2C072</accession>
<sequence length="136" mass="15433">MGPSTLRVLCLLAEGRTLQELSMQLGWTRQRVRYHLQRLLAQGVVEETAPGVYQSRINLTLEDAKIVRRLCDSICRSLDPPPEGTLFLQLEPLSLDVVQSRLEWILRAVKSQLSGEELTSSSKYRIFLILVPATKE</sequence>
<dbReference type="SUPFAM" id="SSF46785">
    <property type="entry name" value="Winged helix' DNA-binding domain"/>
    <property type="match status" value="1"/>
</dbReference>
<name>A0A7C2C072_9DEIN</name>
<evidence type="ECO:0008006" key="2">
    <source>
        <dbReference type="Google" id="ProtNLM"/>
    </source>
</evidence>
<organism evidence="1">
    <name type="scientific">Thermus islandicus</name>
    <dbReference type="NCBI Taxonomy" id="540988"/>
    <lineage>
        <taxon>Bacteria</taxon>
        <taxon>Thermotogati</taxon>
        <taxon>Deinococcota</taxon>
        <taxon>Deinococci</taxon>
        <taxon>Thermales</taxon>
        <taxon>Thermaceae</taxon>
        <taxon>Thermus</taxon>
    </lineage>
</organism>
<evidence type="ECO:0000313" key="1">
    <source>
        <dbReference type="EMBL" id="HEH81962.1"/>
    </source>
</evidence>